<reference evidence="1" key="1">
    <citation type="submission" date="2018-05" db="EMBL/GenBank/DDBJ databases">
        <authorList>
            <person name="Lanie J.A."/>
            <person name="Ng W.-L."/>
            <person name="Kazmierczak K.M."/>
            <person name="Andrzejewski T.M."/>
            <person name="Davidsen T.M."/>
            <person name="Wayne K.J."/>
            <person name="Tettelin H."/>
            <person name="Glass J.I."/>
            <person name="Rusch D."/>
            <person name="Podicherti R."/>
            <person name="Tsui H.-C.T."/>
            <person name="Winkler M.E."/>
        </authorList>
    </citation>
    <scope>NUCLEOTIDE SEQUENCE</scope>
</reference>
<gene>
    <name evidence="1" type="ORF">METZ01_LOCUS325764</name>
</gene>
<dbReference type="Gene3D" id="2.60.120.620">
    <property type="entry name" value="q2cbj1_9rhob like domain"/>
    <property type="match status" value="1"/>
</dbReference>
<protein>
    <recommendedName>
        <fullName evidence="2">Phytanoyl-CoA dioxygenase</fullName>
    </recommendedName>
</protein>
<dbReference type="GO" id="GO:0046872">
    <property type="term" value="F:metal ion binding"/>
    <property type="evidence" value="ECO:0007669"/>
    <property type="project" value="UniProtKB-ARBA"/>
</dbReference>
<dbReference type="Pfam" id="PF05721">
    <property type="entry name" value="PhyH"/>
    <property type="match status" value="1"/>
</dbReference>
<evidence type="ECO:0008006" key="2">
    <source>
        <dbReference type="Google" id="ProtNLM"/>
    </source>
</evidence>
<feature type="non-terminal residue" evidence="1">
    <location>
        <position position="1"/>
    </location>
</feature>
<dbReference type="GO" id="GO:0016491">
    <property type="term" value="F:oxidoreductase activity"/>
    <property type="evidence" value="ECO:0007669"/>
    <property type="project" value="UniProtKB-ARBA"/>
</dbReference>
<name>A0A382PJF5_9ZZZZ</name>
<dbReference type="AlphaFoldDB" id="A0A382PJF5"/>
<evidence type="ECO:0000313" key="1">
    <source>
        <dbReference type="EMBL" id="SVC72910.1"/>
    </source>
</evidence>
<proteinExistence type="predicted"/>
<dbReference type="EMBL" id="UINC01107496">
    <property type="protein sequence ID" value="SVC72910.1"/>
    <property type="molecule type" value="Genomic_DNA"/>
</dbReference>
<accession>A0A382PJF5</accession>
<organism evidence="1">
    <name type="scientific">marine metagenome</name>
    <dbReference type="NCBI Taxonomy" id="408172"/>
    <lineage>
        <taxon>unclassified sequences</taxon>
        <taxon>metagenomes</taxon>
        <taxon>ecological metagenomes</taxon>
    </lineage>
</organism>
<dbReference type="InterPro" id="IPR008775">
    <property type="entry name" value="Phytyl_CoA_dOase-like"/>
</dbReference>
<dbReference type="PANTHER" id="PTHR20883">
    <property type="entry name" value="PHYTANOYL-COA DIOXYGENASE DOMAIN CONTAINING 1"/>
    <property type="match status" value="1"/>
</dbReference>
<dbReference type="PANTHER" id="PTHR20883:SF48">
    <property type="entry name" value="ECTOINE DIOXYGENASE"/>
    <property type="match status" value="1"/>
</dbReference>
<dbReference type="SUPFAM" id="SSF51197">
    <property type="entry name" value="Clavaminate synthase-like"/>
    <property type="match status" value="1"/>
</dbReference>
<sequence>YTDHTTPIHQDFVHFQGSFDTYTCWAPIGDCPIELGPLALIPGSHKIDRVMDHHFSLGAGALAINIQDLSGVWLSDDFEVGDSLIFHSLTVHQALPNVTEDRMRVSLDNRYQVFGIPIAEQMLKPHLSNFADFGWEDIYENWESDELKYYWKKHDLEVNKKIETWGKIAFDEAMDLAKGGDDKARHHLQRMIKRDPETEAAIAAAEVLTEA</sequence>